<evidence type="ECO:0000256" key="1">
    <source>
        <dbReference type="SAM" id="SignalP"/>
    </source>
</evidence>
<dbReference type="RefSeq" id="WP_255916818.1">
    <property type="nucleotide sequence ID" value="NZ_JANFQO010000040.1"/>
</dbReference>
<dbReference type="Proteomes" id="UP001165498">
    <property type="component" value="Unassembled WGS sequence"/>
</dbReference>
<feature type="chain" id="PRO_5045562680" evidence="1">
    <location>
        <begin position="29"/>
        <end position="285"/>
    </location>
</feature>
<comment type="caution">
    <text evidence="2">The sequence shown here is derived from an EMBL/GenBank/DDBJ whole genome shotgun (WGS) entry which is preliminary data.</text>
</comment>
<accession>A0ABT1QZC0</accession>
<evidence type="ECO:0000313" key="2">
    <source>
        <dbReference type="EMBL" id="MCQ4167635.1"/>
    </source>
</evidence>
<keyword evidence="3" id="KW-1185">Reference proteome</keyword>
<organism evidence="2 3">
    <name type="scientific">Tahibacter harae</name>
    <dbReference type="NCBI Taxonomy" id="2963937"/>
    <lineage>
        <taxon>Bacteria</taxon>
        <taxon>Pseudomonadati</taxon>
        <taxon>Pseudomonadota</taxon>
        <taxon>Gammaproteobacteria</taxon>
        <taxon>Lysobacterales</taxon>
        <taxon>Rhodanobacteraceae</taxon>
        <taxon>Tahibacter</taxon>
    </lineage>
</organism>
<evidence type="ECO:0000313" key="3">
    <source>
        <dbReference type="Proteomes" id="UP001165498"/>
    </source>
</evidence>
<proteinExistence type="predicted"/>
<keyword evidence="1" id="KW-0732">Signal</keyword>
<name>A0ABT1QZC0_9GAMM</name>
<gene>
    <name evidence="2" type="ORF">NM961_23245</name>
</gene>
<reference evidence="2" key="1">
    <citation type="submission" date="2022-07" db="EMBL/GenBank/DDBJ databases">
        <title>Tahibacter sp., a new gammaproteobacterium isolated from the silt sample collected at pig farm.</title>
        <authorList>
            <person name="Chen H."/>
        </authorList>
    </citation>
    <scope>NUCLEOTIDE SEQUENCE</scope>
    <source>
        <strain evidence="2">P2K</strain>
    </source>
</reference>
<dbReference type="EMBL" id="JANFQO010000040">
    <property type="protein sequence ID" value="MCQ4167635.1"/>
    <property type="molecule type" value="Genomic_DNA"/>
</dbReference>
<protein>
    <submittedName>
        <fullName evidence="2">Uncharacterized protein</fullName>
    </submittedName>
</protein>
<feature type="signal peptide" evidence="1">
    <location>
        <begin position="1"/>
        <end position="28"/>
    </location>
</feature>
<sequence length="285" mass="31451">MSLRHRLCAAVFALALAFALTPTGAASAATLSRDGWSLQLPRGSQAGFTAVDANPLYNEQERQEFAVSGTHLKPNFYNLPAHLRVDLAPGQEDRDAFFAAALYLIPVQPYLSILSPVENQQDTWTRTEYRALQRWLDGPPDAVRDWPFLPFLDMSPQYTVQRRALAFAGGRGIRVLTQFVPDVGFAQSGQLSYVFQGLTTDGQYYVLLTMPLALSGLAGRDDDTHLGFTLTQLDTDRAADARYEAAIDALLRKRGKELQPDLARLDALVRSLRWEAKAAAPAAQP</sequence>